<dbReference type="PANTHER" id="PTHR30086">
    <property type="entry name" value="ARGININE EXPORTER PROTEIN ARGO"/>
    <property type="match status" value="1"/>
</dbReference>
<evidence type="ECO:0000313" key="7">
    <source>
        <dbReference type="EMBL" id="PWK42024.1"/>
    </source>
</evidence>
<keyword evidence="5 6" id="KW-0472">Membrane</keyword>
<feature type="transmembrane region" description="Helical" evidence="6">
    <location>
        <begin position="66"/>
        <end position="89"/>
    </location>
</feature>
<evidence type="ECO:0000256" key="4">
    <source>
        <dbReference type="ARBA" id="ARBA00022989"/>
    </source>
</evidence>
<dbReference type="InterPro" id="IPR001123">
    <property type="entry name" value="LeuE-type"/>
</dbReference>
<gene>
    <name evidence="7" type="ORF">BC793_115111</name>
</gene>
<keyword evidence="3 6" id="KW-0812">Transmembrane</keyword>
<feature type="transmembrane region" description="Helical" evidence="6">
    <location>
        <begin position="6"/>
        <end position="29"/>
    </location>
</feature>
<feature type="transmembrane region" description="Helical" evidence="6">
    <location>
        <begin position="41"/>
        <end position="60"/>
    </location>
</feature>
<evidence type="ECO:0000256" key="2">
    <source>
        <dbReference type="ARBA" id="ARBA00022475"/>
    </source>
</evidence>
<evidence type="ECO:0000256" key="3">
    <source>
        <dbReference type="ARBA" id="ARBA00022692"/>
    </source>
</evidence>
<evidence type="ECO:0000256" key="5">
    <source>
        <dbReference type="ARBA" id="ARBA00023136"/>
    </source>
</evidence>
<organism evidence="7 8">
    <name type="scientific">Actinoplanes xinjiangensis</name>
    <dbReference type="NCBI Taxonomy" id="512350"/>
    <lineage>
        <taxon>Bacteria</taxon>
        <taxon>Bacillati</taxon>
        <taxon>Actinomycetota</taxon>
        <taxon>Actinomycetes</taxon>
        <taxon>Micromonosporales</taxon>
        <taxon>Micromonosporaceae</taxon>
        <taxon>Actinoplanes</taxon>
    </lineage>
</organism>
<reference evidence="7 8" key="1">
    <citation type="submission" date="2018-05" db="EMBL/GenBank/DDBJ databases">
        <title>Genomic Encyclopedia of Archaeal and Bacterial Type Strains, Phase II (KMG-II): from individual species to whole genera.</title>
        <authorList>
            <person name="Goeker M."/>
        </authorList>
    </citation>
    <scope>NUCLEOTIDE SEQUENCE [LARGE SCALE GENOMIC DNA]</scope>
    <source>
        <strain evidence="7 8">DSM 45184</strain>
    </source>
</reference>
<dbReference type="RefSeq" id="WP_170167295.1">
    <property type="nucleotide sequence ID" value="NZ_BONA01000057.1"/>
</dbReference>
<name>A0A316F966_9ACTN</name>
<evidence type="ECO:0000256" key="1">
    <source>
        <dbReference type="ARBA" id="ARBA00004651"/>
    </source>
</evidence>
<dbReference type="AlphaFoldDB" id="A0A316F966"/>
<keyword evidence="4 6" id="KW-1133">Transmembrane helix</keyword>
<protein>
    <submittedName>
        <fullName evidence="7">Threonine/homoserine/homoserine lactone efflux protein</fullName>
    </submittedName>
</protein>
<evidence type="ECO:0000313" key="8">
    <source>
        <dbReference type="Proteomes" id="UP000245697"/>
    </source>
</evidence>
<dbReference type="GO" id="GO:0005886">
    <property type="term" value="C:plasma membrane"/>
    <property type="evidence" value="ECO:0007669"/>
    <property type="project" value="UniProtKB-SubCell"/>
</dbReference>
<dbReference type="PANTHER" id="PTHR30086:SF20">
    <property type="entry name" value="ARGININE EXPORTER PROTEIN ARGO-RELATED"/>
    <property type="match status" value="1"/>
</dbReference>
<keyword evidence="8" id="KW-1185">Reference proteome</keyword>
<proteinExistence type="predicted"/>
<dbReference type="GO" id="GO:0015171">
    <property type="term" value="F:amino acid transmembrane transporter activity"/>
    <property type="evidence" value="ECO:0007669"/>
    <property type="project" value="TreeGrafter"/>
</dbReference>
<feature type="transmembrane region" description="Helical" evidence="6">
    <location>
        <begin position="166"/>
        <end position="183"/>
    </location>
</feature>
<keyword evidence="2" id="KW-1003">Cell membrane</keyword>
<dbReference type="EMBL" id="QGGR01000015">
    <property type="protein sequence ID" value="PWK42024.1"/>
    <property type="molecule type" value="Genomic_DNA"/>
</dbReference>
<comment type="subcellular location">
    <subcellularLocation>
        <location evidence="1">Cell membrane</location>
        <topology evidence="1">Multi-pass membrane protein</topology>
    </subcellularLocation>
</comment>
<dbReference type="Pfam" id="PF01810">
    <property type="entry name" value="LysE"/>
    <property type="match status" value="1"/>
</dbReference>
<accession>A0A316F966</accession>
<sequence length="212" mass="21814">MDLMDAVLSFAVLGALLTITPGLDTALVLRAAITMGRGPAFATALGINVGALAWGAAAAVGASTLLAASTVGYTVLRVVGAAYMIYLGVRMIREAFRGRGDGTAESGATAVTATFWSTFGRGLLTNLLNPKVGAFYLAVLPQFVPAHADPLTTGLLLALVHDVEGLIWFTMIILGAQAARGLLARRAVRRTVDAGTGMVLLGFGVRLGLSGR</sequence>
<evidence type="ECO:0000256" key="6">
    <source>
        <dbReference type="SAM" id="Phobius"/>
    </source>
</evidence>
<dbReference type="PIRSF" id="PIRSF006324">
    <property type="entry name" value="LeuE"/>
    <property type="match status" value="1"/>
</dbReference>
<comment type="caution">
    <text evidence="7">The sequence shown here is derived from an EMBL/GenBank/DDBJ whole genome shotgun (WGS) entry which is preliminary data.</text>
</comment>
<feature type="transmembrane region" description="Helical" evidence="6">
    <location>
        <begin position="134"/>
        <end position="160"/>
    </location>
</feature>
<dbReference type="Proteomes" id="UP000245697">
    <property type="component" value="Unassembled WGS sequence"/>
</dbReference>